<proteinExistence type="predicted"/>
<dbReference type="HOGENOM" id="CLU_2978622_0_0_1"/>
<evidence type="ECO:0000313" key="1">
    <source>
        <dbReference type="EMBL" id="KIL71211.1"/>
    </source>
</evidence>
<dbReference type="EMBL" id="KN818222">
    <property type="protein sequence ID" value="KIL71211.1"/>
    <property type="molecule type" value="Genomic_DNA"/>
</dbReference>
<dbReference type="Proteomes" id="UP000054549">
    <property type="component" value="Unassembled WGS sequence"/>
</dbReference>
<sequence>MLVRDAAFVVKFVFPYLVTRRPHANCVPWSDKFLTRSNDHKNVHQVATFDIFYEKEEH</sequence>
<gene>
    <name evidence="1" type="ORF">M378DRAFT_154704</name>
</gene>
<dbReference type="AlphaFoldDB" id="A0A0C2XNP3"/>
<name>A0A0C2XNP3_AMAMK</name>
<dbReference type="InParanoid" id="A0A0C2XNP3"/>
<reference evidence="1 2" key="1">
    <citation type="submission" date="2014-04" db="EMBL/GenBank/DDBJ databases">
        <title>Evolutionary Origins and Diversification of the Mycorrhizal Mutualists.</title>
        <authorList>
            <consortium name="DOE Joint Genome Institute"/>
            <consortium name="Mycorrhizal Genomics Consortium"/>
            <person name="Kohler A."/>
            <person name="Kuo A."/>
            <person name="Nagy L.G."/>
            <person name="Floudas D."/>
            <person name="Copeland A."/>
            <person name="Barry K.W."/>
            <person name="Cichocki N."/>
            <person name="Veneault-Fourrey C."/>
            <person name="LaButti K."/>
            <person name="Lindquist E.A."/>
            <person name="Lipzen A."/>
            <person name="Lundell T."/>
            <person name="Morin E."/>
            <person name="Murat C."/>
            <person name="Riley R."/>
            <person name="Ohm R."/>
            <person name="Sun H."/>
            <person name="Tunlid A."/>
            <person name="Henrissat B."/>
            <person name="Grigoriev I.V."/>
            <person name="Hibbett D.S."/>
            <person name="Martin F."/>
        </authorList>
    </citation>
    <scope>NUCLEOTIDE SEQUENCE [LARGE SCALE GENOMIC DNA]</scope>
    <source>
        <strain evidence="1 2">Koide BX008</strain>
    </source>
</reference>
<protein>
    <submittedName>
        <fullName evidence="1">Uncharacterized protein</fullName>
    </submittedName>
</protein>
<accession>A0A0C2XNP3</accession>
<evidence type="ECO:0000313" key="2">
    <source>
        <dbReference type="Proteomes" id="UP000054549"/>
    </source>
</evidence>
<organism evidence="1 2">
    <name type="scientific">Amanita muscaria (strain Koide BX008)</name>
    <dbReference type="NCBI Taxonomy" id="946122"/>
    <lineage>
        <taxon>Eukaryota</taxon>
        <taxon>Fungi</taxon>
        <taxon>Dikarya</taxon>
        <taxon>Basidiomycota</taxon>
        <taxon>Agaricomycotina</taxon>
        <taxon>Agaricomycetes</taxon>
        <taxon>Agaricomycetidae</taxon>
        <taxon>Agaricales</taxon>
        <taxon>Pluteineae</taxon>
        <taxon>Amanitaceae</taxon>
        <taxon>Amanita</taxon>
    </lineage>
</organism>
<keyword evidence="2" id="KW-1185">Reference proteome</keyword>